<feature type="domain" description="4Fe-4S ferredoxin-type" evidence="1">
    <location>
        <begin position="291"/>
        <end position="320"/>
    </location>
</feature>
<dbReference type="Pfam" id="PF14697">
    <property type="entry name" value="Fer4_21"/>
    <property type="match status" value="1"/>
</dbReference>
<sequence length="332" mass="37316">MLTLFGRSVKLIDYSLHIQQSKFAMKIPFVKQSTIDYYQSCRKQGVSLFDFIHGYVYGRWCYNYIGLAGDKEPWWRYLWAPLILIINKHTPLLSNDKNRTGDSNQQKATWGDSYHGKPLPLDEAVKMVKINRAVNTEVSEQVLPYTRARDIVLNNPEKIVLLDCPCRSGMKNPCTPIDVCILIGDPFATFMLEHHPDKTRQITADEAVRIIKAEQARGHVSHAFFKDVMLGRFYAICNCCSCCCGAMKAQSHGLNMLCSSGYLAEVNADNCVRCGLCAEKCQFKAIGFNKESAFIREDKCMGCGVCVQVCSKDALSLRLAPEKGTPLLVDSI</sequence>
<dbReference type="PROSITE" id="PS51379">
    <property type="entry name" value="4FE4S_FER_2"/>
    <property type="match status" value="2"/>
</dbReference>
<reference evidence="2 3" key="1">
    <citation type="submission" date="2022-08" db="EMBL/GenBank/DDBJ databases">
        <title>Genome Sequence of the sulphate-reducing bacterium, Pseudodesulfovibrio sp. SYK.</title>
        <authorList>
            <person name="Kondo R."/>
            <person name="Kataoka T."/>
        </authorList>
    </citation>
    <scope>NUCLEOTIDE SEQUENCE [LARGE SCALE GENOMIC DNA]</scope>
    <source>
        <strain evidence="2 3">SYK</strain>
    </source>
</reference>
<dbReference type="SUPFAM" id="SSF54862">
    <property type="entry name" value="4Fe-4S ferredoxins"/>
    <property type="match status" value="1"/>
</dbReference>
<evidence type="ECO:0000313" key="2">
    <source>
        <dbReference type="EMBL" id="BDQ36803.1"/>
    </source>
</evidence>
<evidence type="ECO:0000313" key="3">
    <source>
        <dbReference type="Proteomes" id="UP001317742"/>
    </source>
</evidence>
<protein>
    <recommendedName>
        <fullName evidence="1">4Fe-4S ferredoxin-type domain-containing protein</fullName>
    </recommendedName>
</protein>
<dbReference type="Proteomes" id="UP001317742">
    <property type="component" value="Chromosome"/>
</dbReference>
<proteinExistence type="predicted"/>
<accession>A0ABN6S3A1</accession>
<feature type="domain" description="4Fe-4S ferredoxin-type" evidence="1">
    <location>
        <begin position="262"/>
        <end position="290"/>
    </location>
</feature>
<dbReference type="InterPro" id="IPR017896">
    <property type="entry name" value="4Fe4S_Fe-S-bd"/>
</dbReference>
<dbReference type="Gene3D" id="3.30.70.20">
    <property type="match status" value="1"/>
</dbReference>
<keyword evidence="3" id="KW-1185">Reference proteome</keyword>
<organism evidence="2 3">
    <name type="scientific">Pseudodesulfovibrio nedwellii</name>
    <dbReference type="NCBI Taxonomy" id="2973072"/>
    <lineage>
        <taxon>Bacteria</taxon>
        <taxon>Pseudomonadati</taxon>
        <taxon>Thermodesulfobacteriota</taxon>
        <taxon>Desulfovibrionia</taxon>
        <taxon>Desulfovibrionales</taxon>
        <taxon>Desulfovibrionaceae</taxon>
    </lineage>
</organism>
<dbReference type="EMBL" id="AP026709">
    <property type="protein sequence ID" value="BDQ36803.1"/>
    <property type="molecule type" value="Genomic_DNA"/>
</dbReference>
<name>A0ABN6S3A1_9BACT</name>
<gene>
    <name evidence="2" type="ORF">SYK_11630</name>
</gene>
<evidence type="ECO:0000259" key="1">
    <source>
        <dbReference type="PROSITE" id="PS51379"/>
    </source>
</evidence>